<evidence type="ECO:0000256" key="4">
    <source>
        <dbReference type="ARBA" id="ARBA00023163"/>
    </source>
</evidence>
<proteinExistence type="inferred from homology"/>
<comment type="similarity">
    <text evidence="1">Belongs to the BlaI transcriptional regulatory family.</text>
</comment>
<dbReference type="Pfam" id="PF03965">
    <property type="entry name" value="Penicillinase_R"/>
    <property type="match status" value="1"/>
</dbReference>
<reference evidence="5" key="1">
    <citation type="submission" date="2016-03" db="EMBL/GenBank/DDBJ databases">
        <authorList>
            <person name="Ploux O."/>
        </authorList>
    </citation>
    <scope>NUCLEOTIDE SEQUENCE</scope>
    <source>
        <strain evidence="5">UC10</strain>
    </source>
</reference>
<dbReference type="GO" id="GO:0045892">
    <property type="term" value="P:negative regulation of DNA-templated transcription"/>
    <property type="evidence" value="ECO:0007669"/>
    <property type="project" value="InterPro"/>
</dbReference>
<dbReference type="InterPro" id="IPR036388">
    <property type="entry name" value="WH-like_DNA-bd_sf"/>
</dbReference>
<organism evidence="5">
    <name type="scientific">uncultured Mycobacterium sp</name>
    <dbReference type="NCBI Taxonomy" id="171292"/>
    <lineage>
        <taxon>Bacteria</taxon>
        <taxon>Bacillati</taxon>
        <taxon>Actinomycetota</taxon>
        <taxon>Actinomycetes</taxon>
        <taxon>Mycobacteriales</taxon>
        <taxon>Mycobacteriaceae</taxon>
        <taxon>Mycobacterium</taxon>
        <taxon>environmental samples</taxon>
    </lineage>
</organism>
<dbReference type="EMBL" id="FLQS01000039">
    <property type="protein sequence ID" value="SBS77523.1"/>
    <property type="molecule type" value="Genomic_DNA"/>
</dbReference>
<keyword evidence="2" id="KW-0805">Transcription regulation</keyword>
<keyword evidence="4" id="KW-0804">Transcription</keyword>
<name>A0A1Y5PFW2_9MYCO</name>
<evidence type="ECO:0000256" key="3">
    <source>
        <dbReference type="ARBA" id="ARBA00023125"/>
    </source>
</evidence>
<evidence type="ECO:0000313" key="5">
    <source>
        <dbReference type="EMBL" id="SBS77523.1"/>
    </source>
</evidence>
<dbReference type="GO" id="GO:0003677">
    <property type="term" value="F:DNA binding"/>
    <property type="evidence" value="ECO:0007669"/>
    <property type="project" value="UniProtKB-KW"/>
</dbReference>
<dbReference type="AlphaFoldDB" id="A0A1Y5PFW2"/>
<dbReference type="Gene3D" id="1.10.10.10">
    <property type="entry name" value="Winged helix-like DNA-binding domain superfamily/Winged helix DNA-binding domain"/>
    <property type="match status" value="1"/>
</dbReference>
<accession>A0A1Y5PFW2</accession>
<evidence type="ECO:0000256" key="2">
    <source>
        <dbReference type="ARBA" id="ARBA00023015"/>
    </source>
</evidence>
<evidence type="ECO:0000256" key="1">
    <source>
        <dbReference type="ARBA" id="ARBA00011046"/>
    </source>
</evidence>
<protein>
    <submittedName>
        <fullName evidence="5">Predicted transcriptional regulator</fullName>
    </submittedName>
</protein>
<gene>
    <name evidence="5" type="ORF">MHPYR_440035</name>
</gene>
<dbReference type="SUPFAM" id="SSF46785">
    <property type="entry name" value="Winged helix' DNA-binding domain"/>
    <property type="match status" value="1"/>
</dbReference>
<sequence>MSMARKPAERESGRVRRAARRPLLGLGELEALAMDVVWRTGEPVRVRDVIDGLEPGRDPAYTTVMTVMDNLYRKGWLTRERCGRAYFYAAARSRTEAATDAVRDLLAGADDPAEVLLHFARDATDAESKALSRGLRQRRRAQ</sequence>
<keyword evidence="3" id="KW-0238">DNA-binding</keyword>
<dbReference type="InterPro" id="IPR005650">
    <property type="entry name" value="BlaI_family"/>
</dbReference>
<dbReference type="InterPro" id="IPR036390">
    <property type="entry name" value="WH_DNA-bd_sf"/>
</dbReference>